<feature type="non-terminal residue" evidence="1">
    <location>
        <position position="43"/>
    </location>
</feature>
<name>A0ABD1DVG1_CULPP</name>
<sequence length="43" mass="5081">LRLRQRQVKDKCPTEFGEVVEVTARKDDSCHVKRYVDRDDECG</sequence>
<comment type="caution">
    <text evidence="1">The sequence shown here is derived from an EMBL/GenBank/DDBJ whole genome shotgun (WGS) entry which is preliminary data.</text>
</comment>
<gene>
    <name evidence="1" type="ORF">pipiens_000967</name>
</gene>
<proteinExistence type="predicted"/>
<evidence type="ECO:0000313" key="1">
    <source>
        <dbReference type="EMBL" id="KAL1402299.1"/>
    </source>
</evidence>
<evidence type="ECO:0000313" key="2">
    <source>
        <dbReference type="Proteomes" id="UP001562425"/>
    </source>
</evidence>
<keyword evidence="2" id="KW-1185">Reference proteome</keyword>
<reference evidence="1 2" key="1">
    <citation type="submission" date="2024-05" db="EMBL/GenBank/DDBJ databases">
        <title>Culex pipiens pipiens assembly and annotation.</title>
        <authorList>
            <person name="Alout H."/>
            <person name="Durand T."/>
        </authorList>
    </citation>
    <scope>NUCLEOTIDE SEQUENCE [LARGE SCALE GENOMIC DNA]</scope>
    <source>
        <strain evidence="1">HA-2024</strain>
        <tissue evidence="1">Whole body</tissue>
    </source>
</reference>
<dbReference type="AlphaFoldDB" id="A0ABD1DVG1"/>
<dbReference type="EMBL" id="JBEHCU010003211">
    <property type="protein sequence ID" value="KAL1402299.1"/>
    <property type="molecule type" value="Genomic_DNA"/>
</dbReference>
<dbReference type="Proteomes" id="UP001562425">
    <property type="component" value="Unassembled WGS sequence"/>
</dbReference>
<protein>
    <submittedName>
        <fullName evidence="1">Uncharacterized protein</fullName>
    </submittedName>
</protein>
<organism evidence="1 2">
    <name type="scientific">Culex pipiens pipiens</name>
    <name type="common">Northern house mosquito</name>
    <dbReference type="NCBI Taxonomy" id="38569"/>
    <lineage>
        <taxon>Eukaryota</taxon>
        <taxon>Metazoa</taxon>
        <taxon>Ecdysozoa</taxon>
        <taxon>Arthropoda</taxon>
        <taxon>Hexapoda</taxon>
        <taxon>Insecta</taxon>
        <taxon>Pterygota</taxon>
        <taxon>Neoptera</taxon>
        <taxon>Endopterygota</taxon>
        <taxon>Diptera</taxon>
        <taxon>Nematocera</taxon>
        <taxon>Culicoidea</taxon>
        <taxon>Culicidae</taxon>
        <taxon>Culicinae</taxon>
        <taxon>Culicini</taxon>
        <taxon>Culex</taxon>
        <taxon>Culex</taxon>
    </lineage>
</organism>
<feature type="non-terminal residue" evidence="1">
    <location>
        <position position="1"/>
    </location>
</feature>
<accession>A0ABD1DVG1</accession>